<dbReference type="SUPFAM" id="SSF46955">
    <property type="entry name" value="Putative DNA-binding domain"/>
    <property type="match status" value="1"/>
</dbReference>
<name>A0A840AHE5_9PROT</name>
<protein>
    <submittedName>
        <fullName evidence="2">Excisionase family DNA binding protein</fullName>
    </submittedName>
</protein>
<dbReference type="RefSeq" id="WP_184386646.1">
    <property type="nucleotide sequence ID" value="NZ_JACIDJ010000010.1"/>
</dbReference>
<comment type="caution">
    <text evidence="2">The sequence shown here is derived from an EMBL/GenBank/DDBJ whole genome shotgun (WGS) entry which is preliminary data.</text>
</comment>
<organism evidence="2 3">
    <name type="scientific">Roseococcus suduntuyensis</name>
    <dbReference type="NCBI Taxonomy" id="455361"/>
    <lineage>
        <taxon>Bacteria</taxon>
        <taxon>Pseudomonadati</taxon>
        <taxon>Pseudomonadota</taxon>
        <taxon>Alphaproteobacteria</taxon>
        <taxon>Acetobacterales</taxon>
        <taxon>Roseomonadaceae</taxon>
        <taxon>Roseococcus</taxon>
    </lineage>
</organism>
<dbReference type="EMBL" id="JACIDJ010000010">
    <property type="protein sequence ID" value="MBB3900417.1"/>
    <property type="molecule type" value="Genomic_DNA"/>
</dbReference>
<evidence type="ECO:0000259" key="1">
    <source>
        <dbReference type="Pfam" id="PF12728"/>
    </source>
</evidence>
<keyword evidence="3" id="KW-1185">Reference proteome</keyword>
<proteinExistence type="predicted"/>
<dbReference type="Proteomes" id="UP000553193">
    <property type="component" value="Unassembled WGS sequence"/>
</dbReference>
<evidence type="ECO:0000313" key="2">
    <source>
        <dbReference type="EMBL" id="MBB3900417.1"/>
    </source>
</evidence>
<dbReference type="Pfam" id="PF12728">
    <property type="entry name" value="HTH_17"/>
    <property type="match status" value="1"/>
</dbReference>
<dbReference type="InterPro" id="IPR041657">
    <property type="entry name" value="HTH_17"/>
</dbReference>
<evidence type="ECO:0000313" key="3">
    <source>
        <dbReference type="Proteomes" id="UP000553193"/>
    </source>
</evidence>
<accession>A0A840AHE5</accession>
<gene>
    <name evidence="2" type="ORF">GGQ83_003893</name>
</gene>
<dbReference type="InterPro" id="IPR009061">
    <property type="entry name" value="DNA-bd_dom_put_sf"/>
</dbReference>
<feature type="domain" description="Helix-turn-helix" evidence="1">
    <location>
        <begin position="7"/>
        <end position="58"/>
    </location>
</feature>
<dbReference type="AlphaFoldDB" id="A0A840AHE5"/>
<sequence>MRDETDLLTVADAADLLGLAAETLDHWRMTPDRGPAFVKLGRAVRYRRADVLAFVQRGRRTSTVGTRGGEAD</sequence>
<reference evidence="2 3" key="1">
    <citation type="submission" date="2020-08" db="EMBL/GenBank/DDBJ databases">
        <title>Genomic Encyclopedia of Type Strains, Phase IV (KMG-IV): sequencing the most valuable type-strain genomes for metagenomic binning, comparative biology and taxonomic classification.</title>
        <authorList>
            <person name="Goeker M."/>
        </authorList>
    </citation>
    <scope>NUCLEOTIDE SEQUENCE [LARGE SCALE GENOMIC DNA]</scope>
    <source>
        <strain evidence="2 3">DSM 19979</strain>
    </source>
</reference>